<gene>
    <name evidence="1" type="ordered locus">Caul_2066</name>
</gene>
<organism evidence="1">
    <name type="scientific">Caulobacter sp. (strain K31)</name>
    <dbReference type="NCBI Taxonomy" id="366602"/>
    <lineage>
        <taxon>Bacteria</taxon>
        <taxon>Pseudomonadati</taxon>
        <taxon>Pseudomonadota</taxon>
        <taxon>Alphaproteobacteria</taxon>
        <taxon>Caulobacterales</taxon>
        <taxon>Caulobacteraceae</taxon>
        <taxon>Caulobacter</taxon>
    </lineage>
</organism>
<dbReference type="EMBL" id="CP000927">
    <property type="protein sequence ID" value="ABZ71194.1"/>
    <property type="molecule type" value="Genomic_DNA"/>
</dbReference>
<proteinExistence type="predicted"/>
<name>B0T6X9_CAUSK</name>
<dbReference type="KEGG" id="cak:Caul_2066"/>
<dbReference type="OrthoDB" id="7630206at2"/>
<dbReference type="STRING" id="366602.Caul_2066"/>
<reference evidence="1" key="1">
    <citation type="submission" date="2008-01" db="EMBL/GenBank/DDBJ databases">
        <title>Complete sequence of chromosome of Caulobacter sp. K31.</title>
        <authorList>
            <consortium name="US DOE Joint Genome Institute"/>
            <person name="Copeland A."/>
            <person name="Lucas S."/>
            <person name="Lapidus A."/>
            <person name="Barry K."/>
            <person name="Glavina del Rio T."/>
            <person name="Dalin E."/>
            <person name="Tice H."/>
            <person name="Pitluck S."/>
            <person name="Bruce D."/>
            <person name="Goodwin L."/>
            <person name="Thompson L.S."/>
            <person name="Brettin T."/>
            <person name="Detter J.C."/>
            <person name="Han C."/>
            <person name="Schmutz J."/>
            <person name="Larimer F."/>
            <person name="Land M."/>
            <person name="Hauser L."/>
            <person name="Kyrpides N."/>
            <person name="Kim E."/>
            <person name="Stephens C."/>
            <person name="Richardson P."/>
        </authorList>
    </citation>
    <scope>NUCLEOTIDE SEQUENCE [LARGE SCALE GENOMIC DNA]</scope>
    <source>
        <strain evidence="1">K31</strain>
    </source>
</reference>
<evidence type="ECO:0000313" key="1">
    <source>
        <dbReference type="EMBL" id="ABZ71194.1"/>
    </source>
</evidence>
<dbReference type="Pfam" id="PF20043">
    <property type="entry name" value="DUF6445"/>
    <property type="match status" value="1"/>
</dbReference>
<dbReference type="HOGENOM" id="CLU_100937_0_0_5"/>
<dbReference type="eggNOG" id="COG0665">
    <property type="taxonomic scope" value="Bacteria"/>
</dbReference>
<dbReference type="InterPro" id="IPR045617">
    <property type="entry name" value="DUF6445"/>
</dbReference>
<accession>B0T6X9</accession>
<sequence>MTPPSADQACCVKVEFIGQEGEPVVVVDHCAPDPAALVNAAMARDYAPLGEFYPGVRTHASKAYFESLGPLLAKVAREVFGYREQLALLRSLYSLVTTPPADLSLAQRIPHFDSVDDGMIAVLHYLTPRDLGGTSFYRHRSTGFETVGASRHQHYLQTLRADFERHGTPPAGYIAGDTAIFERIASFPAAYNRALIYRSSLLHCAAVDSHQPLSPDPSVGRLTIASFLAAR</sequence>
<protein>
    <submittedName>
        <fullName evidence="1">Uncharacterized protein</fullName>
    </submittedName>
</protein>
<dbReference type="AlphaFoldDB" id="B0T6X9"/>